<evidence type="ECO:0000313" key="11">
    <source>
        <dbReference type="Proteomes" id="UP000887009"/>
    </source>
</evidence>
<dbReference type="OrthoDB" id="5833205at2"/>
<gene>
    <name evidence="8" type="ORF">JC965_18745</name>
    <name evidence="4" type="ORF">KAM343_33550</name>
    <name evidence="5" type="ORF">KAM348_39750</name>
    <name evidence="6" type="ORF">KAM351_24100</name>
    <name evidence="7" type="ORF">KAM382_32950</name>
    <name evidence="3" type="ORF">WP2W18E01_13120</name>
</gene>
<dbReference type="AlphaFoldDB" id="A0A081LHW7"/>
<keyword evidence="2" id="KW-0732">Signal</keyword>
<dbReference type="EMBL" id="BPNI01000087">
    <property type="protein sequence ID" value="GJA42559.1"/>
    <property type="molecule type" value="Genomic_DNA"/>
</dbReference>
<evidence type="ECO:0000313" key="3">
    <source>
        <dbReference type="EMBL" id="BBQ29730.1"/>
    </source>
</evidence>
<feature type="region of interest" description="Disordered" evidence="1">
    <location>
        <begin position="258"/>
        <end position="281"/>
    </location>
</feature>
<protein>
    <recommendedName>
        <fullName evidence="12">Adhesin</fullName>
    </recommendedName>
</protein>
<dbReference type="Proteomes" id="UP000886934">
    <property type="component" value="Unassembled WGS sequence"/>
</dbReference>
<dbReference type="Proteomes" id="UP000737420">
    <property type="component" value="Unassembled WGS sequence"/>
</dbReference>
<evidence type="ECO:0000313" key="7">
    <source>
        <dbReference type="EMBL" id="GJB93234.1"/>
    </source>
</evidence>
<sequence>MRGLIYSSLAAAVIMAMSGTASADYRGDRDETGATLTKKVKAEVDVEYEGRVNVGGYINVNKLGMAVVDNQQSSSMIGTANTRTENTSKIDGSFKGASGNIGANVAAGDSNVQGNSASLAAYDEVDAEFIMGRGQQQHGAPGGSSDAEVFSTQSASNNWTTNHGHQNKAGVGDGAFKDAAGNIGVNVTSGSGNVQANNMAASVSTGNMAVATVANSQSVSKNMTENQSLSATKTVDKAGVFLGLKAWGDYEGGGTGHDVKKGHGHDNDNDRYGNNNPKDDGKFEFKEEGDIKLSGYAVGYIPVVNTYTSRETFNRATIDGGAFNGAVGNIGVNVSSGTNNLQANNLSLAAGFAK</sequence>
<name>A0A081LHW7_AERCA</name>
<evidence type="ECO:0008006" key="12">
    <source>
        <dbReference type="Google" id="ProtNLM"/>
    </source>
</evidence>
<dbReference type="EMBL" id="BPNL01000076">
    <property type="protein sequence ID" value="GJA56552.1"/>
    <property type="molecule type" value="Genomic_DNA"/>
</dbReference>
<evidence type="ECO:0000256" key="1">
    <source>
        <dbReference type="SAM" id="MobiDB-lite"/>
    </source>
</evidence>
<dbReference type="EMBL" id="AP021927">
    <property type="protein sequence ID" value="BBQ29730.1"/>
    <property type="molecule type" value="Genomic_DNA"/>
</dbReference>
<accession>A0A081LHW7</accession>
<evidence type="ECO:0000256" key="2">
    <source>
        <dbReference type="SAM" id="SignalP"/>
    </source>
</evidence>
<reference evidence="8" key="2">
    <citation type="submission" date="2020-12" db="EMBL/GenBank/DDBJ databases">
        <title>GES Beta-lactamases isolated from hospital effluents in Brazil.</title>
        <authorList>
            <person name="Conte D."/>
            <person name="Mesa D."/>
            <person name="Palmeiro J.K."/>
            <person name="Dalla-Costa L.M."/>
        </authorList>
    </citation>
    <scope>NUCLEOTIDE SEQUENCE [LARGE SCALE GENOMIC DNA]</scope>
    <source>
        <strain evidence="8">Aero21</strain>
    </source>
</reference>
<reference evidence="3 9" key="1">
    <citation type="submission" date="2019-12" db="EMBL/GenBank/DDBJ databases">
        <title>complete genome sequences of Aeromonas caviae str. WP2-W18-ESBL-01 isolated from wastewater treatment plant effluent.</title>
        <authorList>
            <person name="Sekizuka T."/>
            <person name="Itokawa K."/>
            <person name="Yatsu K."/>
            <person name="Inamine Y."/>
            <person name="Kuroda M."/>
        </authorList>
    </citation>
    <scope>NUCLEOTIDE SEQUENCE [LARGE SCALE GENOMIC DNA]</scope>
    <source>
        <strain evidence="3 9">WP2-W18-ESBL-01</strain>
    </source>
</reference>
<evidence type="ECO:0000313" key="4">
    <source>
        <dbReference type="EMBL" id="GJA42559.1"/>
    </source>
</evidence>
<organism evidence="5 11">
    <name type="scientific">Aeromonas caviae</name>
    <name type="common">Aeromonas punctata</name>
    <dbReference type="NCBI Taxonomy" id="648"/>
    <lineage>
        <taxon>Bacteria</taxon>
        <taxon>Pseudomonadati</taxon>
        <taxon>Pseudomonadota</taxon>
        <taxon>Gammaproteobacteria</taxon>
        <taxon>Aeromonadales</taxon>
        <taxon>Aeromonadaceae</taxon>
        <taxon>Aeromonas</taxon>
    </lineage>
</organism>
<evidence type="ECO:0000313" key="8">
    <source>
        <dbReference type="EMBL" id="QQA60193.1"/>
    </source>
</evidence>
<evidence type="ECO:0000313" key="10">
    <source>
        <dbReference type="Proteomes" id="UP000737420"/>
    </source>
</evidence>
<reference evidence="5 10" key="3">
    <citation type="submission" date="2021-07" db="EMBL/GenBank/DDBJ databases">
        <title>Draft genome sequence of carbapenem-resistant Aeromonas spp. in Japan.</title>
        <authorList>
            <person name="Maehana S."/>
            <person name="Suzuki M."/>
            <person name="Kitasato H."/>
        </authorList>
    </citation>
    <scope>NUCLEOTIDE SEQUENCE</scope>
    <source>
        <strain evidence="4">KAM343</strain>
        <strain evidence="5">KAM348</strain>
        <strain evidence="6">KAM351</strain>
        <strain evidence="7 10">KAM382</strain>
    </source>
</reference>
<proteinExistence type="predicted"/>
<evidence type="ECO:0000313" key="6">
    <source>
        <dbReference type="EMBL" id="GJA63799.1"/>
    </source>
</evidence>
<dbReference type="EMBL" id="CP065937">
    <property type="protein sequence ID" value="QQA60193.1"/>
    <property type="molecule type" value="Genomic_DNA"/>
</dbReference>
<feature type="chain" id="PRO_5044540115" description="Adhesin" evidence="2">
    <location>
        <begin position="24"/>
        <end position="354"/>
    </location>
</feature>
<dbReference type="Proteomes" id="UP000887009">
    <property type="component" value="Unassembled WGS sequence"/>
</dbReference>
<dbReference type="Proteomes" id="UP000515756">
    <property type="component" value="Chromosome"/>
</dbReference>
<evidence type="ECO:0000313" key="9">
    <source>
        <dbReference type="Proteomes" id="UP000515756"/>
    </source>
</evidence>
<dbReference type="EMBL" id="BPNN01000033">
    <property type="protein sequence ID" value="GJA63799.1"/>
    <property type="molecule type" value="Genomic_DNA"/>
</dbReference>
<feature type="signal peptide" evidence="2">
    <location>
        <begin position="1"/>
        <end position="23"/>
    </location>
</feature>
<evidence type="ECO:0000313" key="5">
    <source>
        <dbReference type="EMBL" id="GJA56552.1"/>
    </source>
</evidence>
<dbReference type="EMBL" id="BPOP01000040">
    <property type="protein sequence ID" value="GJB93234.1"/>
    <property type="molecule type" value="Genomic_DNA"/>
</dbReference>
<dbReference type="Proteomes" id="UP000886939">
    <property type="component" value="Unassembled WGS sequence"/>
</dbReference>